<comment type="similarity">
    <text evidence="2 8">Belongs to the 4-toluene sulfonate uptake permease (TSUP) (TC 2.A.102) family.</text>
</comment>
<reference evidence="9" key="1">
    <citation type="submission" date="2021-01" db="EMBL/GenBank/DDBJ databases">
        <title>Genomic Encyclopedia of Type Strains, Phase IV (KMG-IV): sequencing the most valuable type-strain genomes for metagenomic binning, comparative biology and taxonomic classification.</title>
        <authorList>
            <person name="Goeker M."/>
        </authorList>
    </citation>
    <scope>NUCLEOTIDE SEQUENCE</scope>
    <source>
        <strain evidence="9">DSM 21943</strain>
    </source>
</reference>
<evidence type="ECO:0000256" key="6">
    <source>
        <dbReference type="ARBA" id="ARBA00022989"/>
    </source>
</evidence>
<feature type="transmembrane region" description="Helical" evidence="8">
    <location>
        <begin position="228"/>
        <end position="247"/>
    </location>
</feature>
<evidence type="ECO:0000256" key="5">
    <source>
        <dbReference type="ARBA" id="ARBA00022692"/>
    </source>
</evidence>
<feature type="transmembrane region" description="Helical" evidence="8">
    <location>
        <begin position="71"/>
        <end position="91"/>
    </location>
</feature>
<sequence>MFFLAIIFIAVFIGAFIQGATGLGLGLVITAILPFFLTVKETTLLVLSLLVISGLTVTFKHYKHLKWKEIIGFLIIVLIGRLIAFFILAQYGEMDFLKTWLGVALLLIVFYQMSLAKSLKKIGDSTQSKRRVLQVGLGLASGIIGGVFGLGGPFLVIYFLLIYPTHKFSYIVSVQAVTTVASIFSVSIHAVNGDFYPSFLTYFLVGIVAVLIGTNLGLRIFERVNVKLVKRFTFALICISAINIILFA</sequence>
<feature type="transmembrane region" description="Helical" evidence="8">
    <location>
        <begin position="7"/>
        <end position="36"/>
    </location>
</feature>
<dbReference type="RefSeq" id="WP_204467501.1">
    <property type="nucleotide sequence ID" value="NZ_JAFBCV010000011.1"/>
</dbReference>
<feature type="transmembrane region" description="Helical" evidence="8">
    <location>
        <begin position="97"/>
        <end position="116"/>
    </location>
</feature>
<organism evidence="9 10">
    <name type="scientific">Shouchella xiaoxiensis</name>
    <dbReference type="NCBI Taxonomy" id="766895"/>
    <lineage>
        <taxon>Bacteria</taxon>
        <taxon>Bacillati</taxon>
        <taxon>Bacillota</taxon>
        <taxon>Bacilli</taxon>
        <taxon>Bacillales</taxon>
        <taxon>Bacillaceae</taxon>
        <taxon>Shouchella</taxon>
    </lineage>
</organism>
<keyword evidence="6 8" id="KW-1133">Transmembrane helix</keyword>
<dbReference type="InterPro" id="IPR052017">
    <property type="entry name" value="TSUP"/>
</dbReference>
<feature type="transmembrane region" description="Helical" evidence="8">
    <location>
        <begin position="42"/>
        <end position="59"/>
    </location>
</feature>
<comment type="caution">
    <text evidence="9">The sequence shown here is derived from an EMBL/GenBank/DDBJ whole genome shotgun (WGS) entry which is preliminary data.</text>
</comment>
<evidence type="ECO:0000256" key="2">
    <source>
        <dbReference type="ARBA" id="ARBA00009142"/>
    </source>
</evidence>
<evidence type="ECO:0000313" key="9">
    <source>
        <dbReference type="EMBL" id="MBM7840070.1"/>
    </source>
</evidence>
<evidence type="ECO:0000256" key="3">
    <source>
        <dbReference type="ARBA" id="ARBA00022448"/>
    </source>
</evidence>
<protein>
    <recommendedName>
        <fullName evidence="8">Probable membrane transporter protein</fullName>
    </recommendedName>
</protein>
<keyword evidence="7 8" id="KW-0472">Membrane</keyword>
<dbReference type="PANTHER" id="PTHR30269">
    <property type="entry name" value="TRANSMEMBRANE PROTEIN YFCA"/>
    <property type="match status" value="1"/>
</dbReference>
<accession>A0ABS2SX12</accession>
<keyword evidence="4 8" id="KW-1003">Cell membrane</keyword>
<evidence type="ECO:0000256" key="8">
    <source>
        <dbReference type="RuleBase" id="RU363041"/>
    </source>
</evidence>
<evidence type="ECO:0000256" key="1">
    <source>
        <dbReference type="ARBA" id="ARBA00004651"/>
    </source>
</evidence>
<dbReference type="PANTHER" id="PTHR30269:SF37">
    <property type="entry name" value="MEMBRANE TRANSPORTER PROTEIN"/>
    <property type="match status" value="1"/>
</dbReference>
<name>A0ABS2SX12_9BACI</name>
<dbReference type="EMBL" id="JAFBCV010000011">
    <property type="protein sequence ID" value="MBM7840070.1"/>
    <property type="molecule type" value="Genomic_DNA"/>
</dbReference>
<evidence type="ECO:0000313" key="10">
    <source>
        <dbReference type="Proteomes" id="UP001179280"/>
    </source>
</evidence>
<comment type="subcellular location">
    <subcellularLocation>
        <location evidence="1 8">Cell membrane</location>
        <topology evidence="1 8">Multi-pass membrane protein</topology>
    </subcellularLocation>
</comment>
<keyword evidence="5 8" id="KW-0812">Transmembrane</keyword>
<keyword evidence="10" id="KW-1185">Reference proteome</keyword>
<feature type="transmembrane region" description="Helical" evidence="8">
    <location>
        <begin position="195"/>
        <end position="216"/>
    </location>
</feature>
<evidence type="ECO:0000256" key="4">
    <source>
        <dbReference type="ARBA" id="ARBA00022475"/>
    </source>
</evidence>
<keyword evidence="3" id="KW-0813">Transport</keyword>
<feature type="transmembrane region" description="Helical" evidence="8">
    <location>
        <begin position="137"/>
        <end position="162"/>
    </location>
</feature>
<feature type="transmembrane region" description="Helical" evidence="8">
    <location>
        <begin position="168"/>
        <end position="188"/>
    </location>
</feature>
<gene>
    <name evidence="9" type="ORF">JOC54_003350</name>
</gene>
<dbReference type="Proteomes" id="UP001179280">
    <property type="component" value="Unassembled WGS sequence"/>
</dbReference>
<dbReference type="InterPro" id="IPR002781">
    <property type="entry name" value="TM_pro_TauE-like"/>
</dbReference>
<dbReference type="Pfam" id="PF01925">
    <property type="entry name" value="TauE"/>
    <property type="match status" value="1"/>
</dbReference>
<proteinExistence type="inferred from homology"/>
<evidence type="ECO:0000256" key="7">
    <source>
        <dbReference type="ARBA" id="ARBA00023136"/>
    </source>
</evidence>